<dbReference type="Proteomes" id="UP000198406">
    <property type="component" value="Unassembled WGS sequence"/>
</dbReference>
<reference evidence="3 4" key="1">
    <citation type="journal article" date="2015" name="Plant Cell">
        <title>Oil accumulation by the oleaginous diatom Fistulifera solaris as revealed by the genome and transcriptome.</title>
        <authorList>
            <person name="Tanaka T."/>
            <person name="Maeda Y."/>
            <person name="Veluchamy A."/>
            <person name="Tanaka M."/>
            <person name="Abida H."/>
            <person name="Marechal E."/>
            <person name="Bowler C."/>
            <person name="Muto M."/>
            <person name="Sunaga Y."/>
            <person name="Tanaka M."/>
            <person name="Yoshino T."/>
            <person name="Taniguchi T."/>
            <person name="Fukuda Y."/>
            <person name="Nemoto M."/>
            <person name="Matsumoto M."/>
            <person name="Wong P.S."/>
            <person name="Aburatani S."/>
            <person name="Fujibuchi W."/>
        </authorList>
    </citation>
    <scope>NUCLEOTIDE SEQUENCE [LARGE SCALE GENOMIC DNA]</scope>
    <source>
        <strain evidence="3 4">JPCC DA0580</strain>
    </source>
</reference>
<keyword evidence="4" id="KW-1185">Reference proteome</keyword>
<evidence type="ECO:0000313" key="4">
    <source>
        <dbReference type="Proteomes" id="UP000198406"/>
    </source>
</evidence>
<dbReference type="InterPro" id="IPR002931">
    <property type="entry name" value="Transglutaminase-like"/>
</dbReference>
<dbReference type="InterPro" id="IPR038765">
    <property type="entry name" value="Papain-like_cys_pep_sf"/>
</dbReference>
<keyword evidence="3" id="KW-0378">Hydrolase</keyword>
<feature type="compositionally biased region" description="Polar residues" evidence="1">
    <location>
        <begin position="29"/>
        <end position="38"/>
    </location>
</feature>
<accession>A0A1Z5KHM9</accession>
<dbReference type="Gene3D" id="3.10.620.30">
    <property type="match status" value="1"/>
</dbReference>
<dbReference type="SMART" id="SM00460">
    <property type="entry name" value="TGc"/>
    <property type="match status" value="1"/>
</dbReference>
<dbReference type="InParanoid" id="A0A1Z5KHM9"/>
<organism evidence="3 4">
    <name type="scientific">Fistulifera solaris</name>
    <name type="common">Oleaginous diatom</name>
    <dbReference type="NCBI Taxonomy" id="1519565"/>
    <lineage>
        <taxon>Eukaryota</taxon>
        <taxon>Sar</taxon>
        <taxon>Stramenopiles</taxon>
        <taxon>Ochrophyta</taxon>
        <taxon>Bacillariophyta</taxon>
        <taxon>Bacillariophyceae</taxon>
        <taxon>Bacillariophycidae</taxon>
        <taxon>Naviculales</taxon>
        <taxon>Naviculaceae</taxon>
        <taxon>Fistulifera</taxon>
    </lineage>
</organism>
<dbReference type="OrthoDB" id="409136at2759"/>
<evidence type="ECO:0000256" key="1">
    <source>
        <dbReference type="SAM" id="MobiDB-lite"/>
    </source>
</evidence>
<dbReference type="SUPFAM" id="SSF54001">
    <property type="entry name" value="Cysteine proteinases"/>
    <property type="match status" value="1"/>
</dbReference>
<dbReference type="AlphaFoldDB" id="A0A1Z5KHM9"/>
<dbReference type="EC" id="3.5.1.52" evidence="3"/>
<feature type="region of interest" description="Disordered" evidence="1">
    <location>
        <begin position="1"/>
        <end position="38"/>
    </location>
</feature>
<protein>
    <submittedName>
        <fullName evidence="3">Peptide-N4-(N-acetyl-beta-glucosaminyl) asparagine amidase</fullName>
        <ecNumber evidence="3">3.5.1.52</ecNumber>
    </submittedName>
</protein>
<evidence type="ECO:0000259" key="2">
    <source>
        <dbReference type="SMART" id="SM00460"/>
    </source>
</evidence>
<name>A0A1Z5KHM9_FISSO</name>
<comment type="caution">
    <text evidence="3">The sequence shown here is derived from an EMBL/GenBank/DDBJ whole genome shotgun (WGS) entry which is preliminary data.</text>
</comment>
<dbReference type="Gene3D" id="2.20.25.10">
    <property type="match status" value="1"/>
</dbReference>
<proteinExistence type="predicted"/>
<dbReference type="Pfam" id="PF01841">
    <property type="entry name" value="Transglut_core"/>
    <property type="match status" value="1"/>
</dbReference>
<feature type="domain" description="Transglutaminase-like" evidence="2">
    <location>
        <begin position="303"/>
        <end position="356"/>
    </location>
</feature>
<feature type="compositionally biased region" description="Low complexity" evidence="1">
    <location>
        <begin position="1"/>
        <end position="28"/>
    </location>
</feature>
<dbReference type="EMBL" id="BDSP01000228">
    <property type="protein sequence ID" value="GAX25625.1"/>
    <property type="molecule type" value="Genomic_DNA"/>
</dbReference>
<gene>
    <name evidence="3" type="ORF">FisN_28Hh105</name>
</gene>
<dbReference type="GO" id="GO:0000224">
    <property type="term" value="F:peptide-N4-(N-acetyl-beta-glucosaminyl)asparagine amidase activity"/>
    <property type="evidence" value="ECO:0007669"/>
    <property type="project" value="UniProtKB-EC"/>
</dbReference>
<sequence>MQLNTPSQQQQATASETTTPSSTSISATNQNDNTLPHQPVNKTIQVLKYIHSNGTAYQALNTPPDKFHAFLKYLGIHVPTSANDKHQKEHPFQHYQVNGTQELRDEWRALWKQERLLTDRTELLAVYPSDQKRNTLNHDNKSSDRITDKSIPKRGGFSDHLYLYTERLLAMLRDEHTLHKQAYHSNEESWLLTWLQQHYERTQQLRQLSTMSNTTEQLAELKRFLEWFRIQFPYYYDRCASCGASYKEDSATQDSDPLQASFLGYIHPSSNELSGKASRTELYHCHVCRQYTRFPRYNSARHVVEARQGRCGEYSVLLFAILRALGQEARWVVDWADHVWAEIRLQGRWIHLDPCEAAVDENAIYQGWGKQQTYILAFYAPPRGSVASDYPLIQDITNEYTTDAWSIIQKRRDESEAMVRQAIKEATEKLKEQLASQSYLIEHV</sequence>
<evidence type="ECO:0000313" key="3">
    <source>
        <dbReference type="EMBL" id="GAX25625.1"/>
    </source>
</evidence>